<dbReference type="GO" id="GO:0019693">
    <property type="term" value="P:ribose phosphate metabolic process"/>
    <property type="evidence" value="ECO:0007669"/>
    <property type="project" value="TreeGrafter"/>
</dbReference>
<dbReference type="InterPro" id="IPR015797">
    <property type="entry name" value="NUDIX_hydrolase-like_dom_sf"/>
</dbReference>
<organism evidence="9 10">
    <name type="scientific">Halobacteriovorax marinus</name>
    <dbReference type="NCBI Taxonomy" id="97084"/>
    <lineage>
        <taxon>Bacteria</taxon>
        <taxon>Pseudomonadati</taxon>
        <taxon>Bdellovibrionota</taxon>
        <taxon>Bacteriovoracia</taxon>
        <taxon>Bacteriovoracales</taxon>
        <taxon>Halobacteriovoraceae</taxon>
        <taxon>Halobacteriovorax</taxon>
    </lineage>
</organism>
<evidence type="ECO:0000313" key="10">
    <source>
        <dbReference type="Proteomes" id="UP000196531"/>
    </source>
</evidence>
<dbReference type="EMBL" id="MAAO01000006">
    <property type="protein sequence ID" value="OUR96877.1"/>
    <property type="molecule type" value="Genomic_DNA"/>
</dbReference>
<comment type="similarity">
    <text evidence="3">Belongs to the Nudix hydrolase family. NudK subfamily.</text>
</comment>
<protein>
    <recommendedName>
        <fullName evidence="4">GDP-mannose pyrophosphatase</fullName>
    </recommendedName>
    <alternativeName>
        <fullName evidence="6">GDP-mannose hydrolase</fullName>
    </alternativeName>
    <alternativeName>
        <fullName evidence="7">GDPMK</fullName>
    </alternativeName>
</protein>
<comment type="cofactor">
    <cofactor evidence="2">
        <name>Mg(2+)</name>
        <dbReference type="ChEBI" id="CHEBI:18420"/>
    </cofactor>
</comment>
<evidence type="ECO:0000256" key="3">
    <source>
        <dbReference type="ARBA" id="ARBA00007275"/>
    </source>
</evidence>
<comment type="catalytic activity">
    <reaction evidence="1">
        <text>GDP-alpha-D-mannose + H2O = alpha-D-mannose 1-phosphate + GMP + 2 H(+)</text>
        <dbReference type="Rhea" id="RHEA:27978"/>
        <dbReference type="ChEBI" id="CHEBI:15377"/>
        <dbReference type="ChEBI" id="CHEBI:15378"/>
        <dbReference type="ChEBI" id="CHEBI:57527"/>
        <dbReference type="ChEBI" id="CHEBI:58115"/>
        <dbReference type="ChEBI" id="CHEBI:58409"/>
    </reaction>
</comment>
<name>A0A1Y5F7H6_9BACT</name>
<evidence type="ECO:0000313" key="9">
    <source>
        <dbReference type="EMBL" id="OUR96877.1"/>
    </source>
</evidence>
<dbReference type="PANTHER" id="PTHR11839">
    <property type="entry name" value="UDP/ADP-SUGAR PYROPHOSPHATASE"/>
    <property type="match status" value="1"/>
</dbReference>
<evidence type="ECO:0000256" key="4">
    <source>
        <dbReference type="ARBA" id="ARBA00016377"/>
    </source>
</evidence>
<dbReference type="PROSITE" id="PS51462">
    <property type="entry name" value="NUDIX"/>
    <property type="match status" value="1"/>
</dbReference>
<evidence type="ECO:0000256" key="1">
    <source>
        <dbReference type="ARBA" id="ARBA00000847"/>
    </source>
</evidence>
<evidence type="ECO:0000256" key="6">
    <source>
        <dbReference type="ARBA" id="ARBA00032162"/>
    </source>
</evidence>
<accession>A0A1Y5F7H6</accession>
<dbReference type="GO" id="GO:0005829">
    <property type="term" value="C:cytosol"/>
    <property type="evidence" value="ECO:0007669"/>
    <property type="project" value="TreeGrafter"/>
</dbReference>
<dbReference type="GO" id="GO:0006753">
    <property type="term" value="P:nucleoside phosphate metabolic process"/>
    <property type="evidence" value="ECO:0007669"/>
    <property type="project" value="TreeGrafter"/>
</dbReference>
<dbReference type="InterPro" id="IPR000086">
    <property type="entry name" value="NUDIX_hydrolase_dom"/>
</dbReference>
<dbReference type="Proteomes" id="UP000196531">
    <property type="component" value="Unassembled WGS sequence"/>
</dbReference>
<dbReference type="AlphaFoldDB" id="A0A1Y5F7H6"/>
<dbReference type="Pfam" id="PF00293">
    <property type="entry name" value="NUDIX"/>
    <property type="match status" value="1"/>
</dbReference>
<reference evidence="10" key="1">
    <citation type="journal article" date="2017" name="Proc. Natl. Acad. Sci. U.S.A.">
        <title>Simulation of Deepwater Horizon oil plume reveals substrate specialization within a complex community of hydrocarbon-degraders.</title>
        <authorList>
            <person name="Hu P."/>
            <person name="Dubinsky E.A."/>
            <person name="Probst A.J."/>
            <person name="Wang J."/>
            <person name="Sieber C.M.K."/>
            <person name="Tom L.M."/>
            <person name="Gardinali P."/>
            <person name="Banfield J.F."/>
            <person name="Atlas R.M."/>
            <person name="Andersen G.L."/>
        </authorList>
    </citation>
    <scope>NUCLEOTIDE SEQUENCE [LARGE SCALE GENOMIC DNA]</scope>
</reference>
<evidence type="ECO:0000259" key="8">
    <source>
        <dbReference type="PROSITE" id="PS51462"/>
    </source>
</evidence>
<gene>
    <name evidence="9" type="ORF">A9Q84_11105</name>
</gene>
<evidence type="ECO:0000256" key="2">
    <source>
        <dbReference type="ARBA" id="ARBA00001946"/>
    </source>
</evidence>
<dbReference type="PROSITE" id="PS00893">
    <property type="entry name" value="NUDIX_BOX"/>
    <property type="match status" value="1"/>
</dbReference>
<sequence>MIKKWKTLSYELVLKSFVFKHFKAKRESSSGEQVGNFDVLECPSWVNVVAFNERNQLILVSQYRHGVDDVTIESPAGVVDRGEEPLTAAIRELEEETGHTSSKWSHLGVVSANPAFLNNFCHIYLAQDCKKVSEQKLDALEEIEIIYESLDSVYEKMRSGEIHHSLFVAAMGLYQMRIS</sequence>
<comment type="caution">
    <text evidence="9">The sequence shown here is derived from an EMBL/GenBank/DDBJ whole genome shotgun (WGS) entry which is preliminary data.</text>
</comment>
<dbReference type="SUPFAM" id="SSF55811">
    <property type="entry name" value="Nudix"/>
    <property type="match status" value="1"/>
</dbReference>
<keyword evidence="5" id="KW-0378">Hydrolase</keyword>
<evidence type="ECO:0000256" key="7">
    <source>
        <dbReference type="ARBA" id="ARBA00032272"/>
    </source>
</evidence>
<dbReference type="CDD" id="cd03424">
    <property type="entry name" value="NUDIX_ADPRase_Nudt5_UGPPase_Nudt14"/>
    <property type="match status" value="1"/>
</dbReference>
<dbReference type="Gene3D" id="3.90.79.10">
    <property type="entry name" value="Nucleoside Triphosphate Pyrophosphohydrolase"/>
    <property type="match status" value="1"/>
</dbReference>
<dbReference type="InterPro" id="IPR020084">
    <property type="entry name" value="NUDIX_hydrolase_CS"/>
</dbReference>
<proteinExistence type="inferred from homology"/>
<feature type="domain" description="Nudix hydrolase" evidence="8">
    <location>
        <begin position="41"/>
        <end position="170"/>
    </location>
</feature>
<dbReference type="PANTHER" id="PTHR11839:SF18">
    <property type="entry name" value="NUDIX HYDROLASE DOMAIN-CONTAINING PROTEIN"/>
    <property type="match status" value="1"/>
</dbReference>
<dbReference type="GO" id="GO:0016787">
    <property type="term" value="F:hydrolase activity"/>
    <property type="evidence" value="ECO:0007669"/>
    <property type="project" value="UniProtKB-KW"/>
</dbReference>
<evidence type="ECO:0000256" key="5">
    <source>
        <dbReference type="ARBA" id="ARBA00022801"/>
    </source>
</evidence>